<dbReference type="InterPro" id="IPR057169">
    <property type="entry name" value="DUF7847"/>
</dbReference>
<keyword evidence="2" id="KW-1133">Transmembrane helix</keyword>
<feature type="region of interest" description="Disordered" evidence="1">
    <location>
        <begin position="1"/>
        <end position="99"/>
    </location>
</feature>
<dbReference type="AlphaFoldDB" id="A0A0A0BND6"/>
<keyword evidence="2" id="KW-0472">Membrane</keyword>
<feature type="compositionally biased region" description="Pro residues" evidence="1">
    <location>
        <begin position="35"/>
        <end position="47"/>
    </location>
</feature>
<evidence type="ECO:0000259" key="3">
    <source>
        <dbReference type="Pfam" id="PF25231"/>
    </source>
</evidence>
<evidence type="ECO:0000313" key="5">
    <source>
        <dbReference type="Proteomes" id="UP000054314"/>
    </source>
</evidence>
<protein>
    <recommendedName>
        <fullName evidence="3">DUF7847 domain-containing protein</fullName>
    </recommendedName>
</protein>
<feature type="transmembrane region" description="Helical" evidence="2">
    <location>
        <begin position="259"/>
        <end position="282"/>
    </location>
</feature>
<dbReference type="OrthoDB" id="121140at2"/>
<feature type="transmembrane region" description="Helical" evidence="2">
    <location>
        <begin position="317"/>
        <end position="340"/>
    </location>
</feature>
<name>A0A0A0BND6_9CELL</name>
<proteinExistence type="predicted"/>
<dbReference type="RefSeq" id="WP_052105498.1">
    <property type="nucleotide sequence ID" value="NZ_AXCZ01000160.1"/>
</dbReference>
<reference evidence="4 5" key="1">
    <citation type="submission" date="2013-08" db="EMBL/GenBank/DDBJ databases">
        <title>Genome sequencing of Cellulomonas bogoriensis 69B4.</title>
        <authorList>
            <person name="Chen F."/>
            <person name="Li Y."/>
            <person name="Wang G."/>
        </authorList>
    </citation>
    <scope>NUCLEOTIDE SEQUENCE [LARGE SCALE GENOMIC DNA]</scope>
    <source>
        <strain evidence="4 5">69B4</strain>
    </source>
</reference>
<feature type="domain" description="DUF7847" evidence="3">
    <location>
        <begin position="111"/>
        <end position="383"/>
    </location>
</feature>
<organism evidence="4 5">
    <name type="scientific">Cellulomonas bogoriensis 69B4 = DSM 16987</name>
    <dbReference type="NCBI Taxonomy" id="1386082"/>
    <lineage>
        <taxon>Bacteria</taxon>
        <taxon>Bacillati</taxon>
        <taxon>Actinomycetota</taxon>
        <taxon>Actinomycetes</taxon>
        <taxon>Micrococcales</taxon>
        <taxon>Cellulomonadaceae</taxon>
        <taxon>Cellulomonas</taxon>
    </lineage>
</organism>
<dbReference type="EMBL" id="AXCZ01000160">
    <property type="protein sequence ID" value="KGM10013.1"/>
    <property type="molecule type" value="Genomic_DNA"/>
</dbReference>
<feature type="transmembrane region" description="Helical" evidence="2">
    <location>
        <begin position="360"/>
        <end position="383"/>
    </location>
</feature>
<keyword evidence="5" id="KW-1185">Reference proteome</keyword>
<dbReference type="Proteomes" id="UP000054314">
    <property type="component" value="Unassembled WGS sequence"/>
</dbReference>
<feature type="transmembrane region" description="Helical" evidence="2">
    <location>
        <begin position="183"/>
        <end position="204"/>
    </location>
</feature>
<feature type="compositionally biased region" description="Low complexity" evidence="1">
    <location>
        <begin position="49"/>
        <end position="86"/>
    </location>
</feature>
<evidence type="ECO:0000313" key="4">
    <source>
        <dbReference type="EMBL" id="KGM10013.1"/>
    </source>
</evidence>
<evidence type="ECO:0000256" key="2">
    <source>
        <dbReference type="SAM" id="Phobius"/>
    </source>
</evidence>
<feature type="transmembrane region" description="Helical" evidence="2">
    <location>
        <begin position="127"/>
        <end position="151"/>
    </location>
</feature>
<evidence type="ECO:0000256" key="1">
    <source>
        <dbReference type="SAM" id="MobiDB-lite"/>
    </source>
</evidence>
<gene>
    <name evidence="4" type="ORF">N869_05820</name>
</gene>
<comment type="caution">
    <text evidence="4">The sequence shown here is derived from an EMBL/GenBank/DDBJ whole genome shotgun (WGS) entry which is preliminary data.</text>
</comment>
<keyword evidence="2" id="KW-0812">Transmembrane</keyword>
<feature type="transmembrane region" description="Helical" evidence="2">
    <location>
        <begin position="225"/>
        <end position="253"/>
    </location>
</feature>
<accession>A0A0A0BND6</accession>
<dbReference type="Pfam" id="PF25231">
    <property type="entry name" value="DUF7847"/>
    <property type="match status" value="1"/>
</dbReference>
<sequence>MGISTVTDPNVPESRGSENQPPPAWGPGYTDPSAGFPPPPAGPPGPGPAQGAPGYGQPQHGAPGYGQPQYGQPQYGQPQYGQPQYGQPGGAPGYRPPPVQRGIVPLRPLGLGEVLDGAFRAIRANPAVMFGISAVVITLTVLLDSLVQWYLFSDLGQLMMLEVEPDAEVVLGELVGLAGGSTLSMLVSIIATTLLTGILILSVSRSVIGQRISVAAAWQRTLPRILPLLGLTLLVILLLFLVPAVVIVGAVLLFAAEAWAAAFGLMVLGSIASIVWMAWIAVRTLLSTAALMLEEQGVLGGFRRGWELSRGSFWRLLGYYLLVSMVVGVVASIIVFPAAMIPAMLQLDPLGDPVAIASSAVATIIASVLTTPFSAAVFALLYIDLRIRREGLDVELARAAENAATDASGTTRT</sequence>